<protein>
    <submittedName>
        <fullName evidence="1">Uncharacterized protein</fullName>
    </submittedName>
</protein>
<evidence type="ECO:0000313" key="2">
    <source>
        <dbReference type="Proteomes" id="UP000724874"/>
    </source>
</evidence>
<evidence type="ECO:0000313" key="1">
    <source>
        <dbReference type="EMBL" id="KAF8902914.1"/>
    </source>
</evidence>
<organism evidence="1 2">
    <name type="scientific">Gymnopilus junonius</name>
    <name type="common">Spectacular rustgill mushroom</name>
    <name type="synonym">Gymnopilus spectabilis subsp. junonius</name>
    <dbReference type="NCBI Taxonomy" id="109634"/>
    <lineage>
        <taxon>Eukaryota</taxon>
        <taxon>Fungi</taxon>
        <taxon>Dikarya</taxon>
        <taxon>Basidiomycota</taxon>
        <taxon>Agaricomycotina</taxon>
        <taxon>Agaricomycetes</taxon>
        <taxon>Agaricomycetidae</taxon>
        <taxon>Agaricales</taxon>
        <taxon>Agaricineae</taxon>
        <taxon>Hymenogastraceae</taxon>
        <taxon>Gymnopilus</taxon>
    </lineage>
</organism>
<accession>A0A9P5NN66</accession>
<gene>
    <name evidence="1" type="ORF">CPB84DRAFT_820002</name>
</gene>
<name>A0A9P5NN66_GYMJU</name>
<dbReference type="Proteomes" id="UP000724874">
    <property type="component" value="Unassembled WGS sequence"/>
</dbReference>
<dbReference type="EMBL" id="JADNYJ010000033">
    <property type="protein sequence ID" value="KAF8902914.1"/>
    <property type="molecule type" value="Genomic_DNA"/>
</dbReference>
<dbReference type="OrthoDB" id="3070099at2759"/>
<dbReference type="AlphaFoldDB" id="A0A9P5NN66"/>
<proteinExistence type="predicted"/>
<comment type="caution">
    <text evidence="1">The sequence shown here is derived from an EMBL/GenBank/DDBJ whole genome shotgun (WGS) entry which is preliminary data.</text>
</comment>
<reference evidence="1" key="1">
    <citation type="submission" date="2020-11" db="EMBL/GenBank/DDBJ databases">
        <authorList>
            <consortium name="DOE Joint Genome Institute"/>
            <person name="Ahrendt S."/>
            <person name="Riley R."/>
            <person name="Andreopoulos W."/>
            <person name="LaButti K."/>
            <person name="Pangilinan J."/>
            <person name="Ruiz-duenas F.J."/>
            <person name="Barrasa J.M."/>
            <person name="Sanchez-Garcia M."/>
            <person name="Camarero S."/>
            <person name="Miyauchi S."/>
            <person name="Serrano A."/>
            <person name="Linde D."/>
            <person name="Babiker R."/>
            <person name="Drula E."/>
            <person name="Ayuso-Fernandez I."/>
            <person name="Pacheco R."/>
            <person name="Padilla G."/>
            <person name="Ferreira P."/>
            <person name="Barriuso J."/>
            <person name="Kellner H."/>
            <person name="Castanera R."/>
            <person name="Alfaro M."/>
            <person name="Ramirez L."/>
            <person name="Pisabarro A.G."/>
            <person name="Kuo A."/>
            <person name="Tritt A."/>
            <person name="Lipzen A."/>
            <person name="He G."/>
            <person name="Yan M."/>
            <person name="Ng V."/>
            <person name="Cullen D."/>
            <person name="Martin F."/>
            <person name="Rosso M.-N."/>
            <person name="Henrissat B."/>
            <person name="Hibbett D."/>
            <person name="Martinez A.T."/>
            <person name="Grigoriev I.V."/>
        </authorList>
    </citation>
    <scope>NUCLEOTIDE SEQUENCE</scope>
    <source>
        <strain evidence="1">AH 44721</strain>
    </source>
</reference>
<sequence length="217" mass="25549">MLFLLYWIEFLGYLYVISCQIIIRALGVEGEQRRFVDEICTCHHPQELHSRRLTLPILTRPREPENIVGPPRLPLDLERDIFELAAAICRPRIPIFILVAQRVRQWLEPMLYTTIIHYDFAIEPYALCPPVPSMYYTCRCCGWMKDRRRVKSYCFDKATAYAEHILLVQPILGLDETEKIIRNCINVKNLLLHNLDFYRLPLQANGIRSFNWSPSKA</sequence>
<keyword evidence="2" id="KW-1185">Reference proteome</keyword>